<comment type="caution">
    <text evidence="3">The sequence shown here is derived from an EMBL/GenBank/DDBJ whole genome shotgun (WGS) entry which is preliminary data.</text>
</comment>
<name>A0ABT8F8C0_9BACT</name>
<gene>
    <name evidence="3" type="ORF">QWY31_14030</name>
</gene>
<dbReference type="Gene3D" id="3.40.50.2000">
    <property type="entry name" value="Glycogen Phosphorylase B"/>
    <property type="match status" value="2"/>
</dbReference>
<feature type="domain" description="Glycosyl transferase family 1" evidence="1">
    <location>
        <begin position="184"/>
        <end position="348"/>
    </location>
</feature>
<sequence>MNIILKGQLGFMNQFFEVVGITSPDEKHFVACGEREGIRMIPVPMQRTISPLKDLVALWHLFWIFKREKPSIVHTHTPKAGLLGLLAAKLANVPIKMHTVGGMPLTEVHGAKKKLLILMEGLTYACADRVYPNSFGLNEIILKHKLCSKAKLKVLANGSSNGVNTEYFSPFIYSDTPQYLEGLRNVLGIAAEDFVFLFVGRLAKDKGIVELVEAFKRVYQEHTHAKLLLIGPYEQSNSILPENTRNEISNHPAIMAPGRFDDVRPYYALSQVYVFPSYREGFPNSLMEAGAMGLPIIASDINGCNEIVEHNKNGLLISPKSINSLFDAMIECLENEEFLKHLKGQSRKFILDNFRNKVVWDELYKEYQTNLKPFNQ</sequence>
<evidence type="ECO:0000259" key="2">
    <source>
        <dbReference type="Pfam" id="PF13579"/>
    </source>
</evidence>
<organism evidence="3 4">
    <name type="scientific">Shiella aurantiaca</name>
    <dbReference type="NCBI Taxonomy" id="3058365"/>
    <lineage>
        <taxon>Bacteria</taxon>
        <taxon>Pseudomonadati</taxon>
        <taxon>Bacteroidota</taxon>
        <taxon>Cytophagia</taxon>
        <taxon>Cytophagales</taxon>
        <taxon>Shiellaceae</taxon>
        <taxon>Shiella</taxon>
    </lineage>
</organism>
<feature type="domain" description="Glycosyltransferase subfamily 4-like N-terminal" evidence="2">
    <location>
        <begin position="33"/>
        <end position="158"/>
    </location>
</feature>
<dbReference type="InterPro" id="IPR028098">
    <property type="entry name" value="Glyco_trans_4-like_N"/>
</dbReference>
<dbReference type="Pfam" id="PF00534">
    <property type="entry name" value="Glycos_transf_1"/>
    <property type="match status" value="1"/>
</dbReference>
<evidence type="ECO:0000259" key="1">
    <source>
        <dbReference type="Pfam" id="PF00534"/>
    </source>
</evidence>
<reference evidence="3" key="1">
    <citation type="submission" date="2023-06" db="EMBL/GenBank/DDBJ databases">
        <title>Cytophagales bacterium Strain LB-30, isolated from soil.</title>
        <authorList>
            <person name="Liu B."/>
        </authorList>
    </citation>
    <scope>NUCLEOTIDE SEQUENCE</scope>
    <source>
        <strain evidence="3">LB-30</strain>
    </source>
</reference>
<accession>A0ABT8F8C0</accession>
<dbReference type="SUPFAM" id="SSF53756">
    <property type="entry name" value="UDP-Glycosyltransferase/glycogen phosphorylase"/>
    <property type="match status" value="1"/>
</dbReference>
<evidence type="ECO:0000313" key="4">
    <source>
        <dbReference type="Proteomes" id="UP001168552"/>
    </source>
</evidence>
<dbReference type="CDD" id="cd03808">
    <property type="entry name" value="GT4_CapM-like"/>
    <property type="match status" value="1"/>
</dbReference>
<dbReference type="Proteomes" id="UP001168552">
    <property type="component" value="Unassembled WGS sequence"/>
</dbReference>
<dbReference type="PANTHER" id="PTHR45947:SF3">
    <property type="entry name" value="SULFOQUINOVOSYL TRANSFERASE SQD2"/>
    <property type="match status" value="1"/>
</dbReference>
<dbReference type="Pfam" id="PF13579">
    <property type="entry name" value="Glyco_trans_4_4"/>
    <property type="match status" value="1"/>
</dbReference>
<evidence type="ECO:0000313" key="3">
    <source>
        <dbReference type="EMBL" id="MDN4166624.1"/>
    </source>
</evidence>
<keyword evidence="4" id="KW-1185">Reference proteome</keyword>
<dbReference type="InterPro" id="IPR001296">
    <property type="entry name" value="Glyco_trans_1"/>
</dbReference>
<dbReference type="EMBL" id="JAUHJS010000007">
    <property type="protein sequence ID" value="MDN4166624.1"/>
    <property type="molecule type" value="Genomic_DNA"/>
</dbReference>
<proteinExistence type="predicted"/>
<dbReference type="RefSeq" id="WP_320005162.1">
    <property type="nucleotide sequence ID" value="NZ_JAUHJS010000007.1"/>
</dbReference>
<dbReference type="InterPro" id="IPR050194">
    <property type="entry name" value="Glycosyltransferase_grp1"/>
</dbReference>
<protein>
    <submittedName>
        <fullName evidence="3">Glycosyltransferase family 4 protein</fullName>
    </submittedName>
</protein>
<dbReference type="PANTHER" id="PTHR45947">
    <property type="entry name" value="SULFOQUINOVOSYL TRANSFERASE SQD2"/>
    <property type="match status" value="1"/>
</dbReference>